<evidence type="ECO:0000313" key="1">
    <source>
        <dbReference type="EMBL" id="GBP27218.1"/>
    </source>
</evidence>
<reference evidence="1 2" key="1">
    <citation type="journal article" date="2019" name="Commun. Biol.">
        <title>The bagworm genome reveals a unique fibroin gene that provides high tensile strength.</title>
        <authorList>
            <person name="Kono N."/>
            <person name="Nakamura H."/>
            <person name="Ohtoshi R."/>
            <person name="Tomita M."/>
            <person name="Numata K."/>
            <person name="Arakawa K."/>
        </authorList>
    </citation>
    <scope>NUCLEOTIDE SEQUENCE [LARGE SCALE GENOMIC DNA]</scope>
</reference>
<comment type="caution">
    <text evidence="1">The sequence shown here is derived from an EMBL/GenBank/DDBJ whole genome shotgun (WGS) entry which is preliminary data.</text>
</comment>
<dbReference type="OrthoDB" id="7976202at2759"/>
<dbReference type="EMBL" id="BGZK01000190">
    <property type="protein sequence ID" value="GBP27218.1"/>
    <property type="molecule type" value="Genomic_DNA"/>
</dbReference>
<keyword evidence="2" id="KW-1185">Reference proteome</keyword>
<sequence length="136" mass="15717">MGASGTSQPVVVERSRVVHRSNGIEDHLYDRAVSLATWLQLENGAAQAVRYHTLTEYGRGVAASTISFRPTGGRIETKDRIESRNVANDKIESRIKYYYKERVLGAENERYRHRGQNWDRSRERANCRDVDFTMKR</sequence>
<name>A0A4C1UL82_EUMVA</name>
<gene>
    <name evidence="1" type="ORF">EVAR_15991_1</name>
</gene>
<accession>A0A4C1UL82</accession>
<organism evidence="1 2">
    <name type="scientific">Eumeta variegata</name>
    <name type="common">Bagworm moth</name>
    <name type="synonym">Eumeta japonica</name>
    <dbReference type="NCBI Taxonomy" id="151549"/>
    <lineage>
        <taxon>Eukaryota</taxon>
        <taxon>Metazoa</taxon>
        <taxon>Ecdysozoa</taxon>
        <taxon>Arthropoda</taxon>
        <taxon>Hexapoda</taxon>
        <taxon>Insecta</taxon>
        <taxon>Pterygota</taxon>
        <taxon>Neoptera</taxon>
        <taxon>Endopterygota</taxon>
        <taxon>Lepidoptera</taxon>
        <taxon>Glossata</taxon>
        <taxon>Ditrysia</taxon>
        <taxon>Tineoidea</taxon>
        <taxon>Psychidae</taxon>
        <taxon>Oiketicinae</taxon>
        <taxon>Eumeta</taxon>
    </lineage>
</organism>
<dbReference type="Proteomes" id="UP000299102">
    <property type="component" value="Unassembled WGS sequence"/>
</dbReference>
<protein>
    <submittedName>
        <fullName evidence="1">Uncharacterized protein</fullName>
    </submittedName>
</protein>
<evidence type="ECO:0000313" key="2">
    <source>
        <dbReference type="Proteomes" id="UP000299102"/>
    </source>
</evidence>
<dbReference type="AlphaFoldDB" id="A0A4C1UL82"/>
<proteinExistence type="predicted"/>